<feature type="signal peptide" evidence="4">
    <location>
        <begin position="1"/>
        <end position="23"/>
    </location>
</feature>
<dbReference type="SMART" id="SM00595">
    <property type="entry name" value="MADF"/>
    <property type="match status" value="1"/>
</dbReference>
<feature type="compositionally biased region" description="Polar residues" evidence="2">
    <location>
        <begin position="796"/>
        <end position="807"/>
    </location>
</feature>
<feature type="chain" id="PRO_5041992219" description="C-type lectin domain-containing protein" evidence="4">
    <location>
        <begin position="24"/>
        <end position="1007"/>
    </location>
</feature>
<evidence type="ECO:0000313" key="7">
    <source>
        <dbReference type="EMBL" id="KAK3778529.1"/>
    </source>
</evidence>
<comment type="caution">
    <text evidence="7">The sequence shown here is derived from an EMBL/GenBank/DDBJ whole genome shotgun (WGS) entry which is preliminary data.</text>
</comment>
<dbReference type="CDD" id="cd00037">
    <property type="entry name" value="CLECT"/>
    <property type="match status" value="1"/>
</dbReference>
<dbReference type="InterPro" id="IPR006578">
    <property type="entry name" value="MADF-dom"/>
</dbReference>
<dbReference type="SUPFAM" id="SSF56436">
    <property type="entry name" value="C-type lectin-like"/>
    <property type="match status" value="1"/>
</dbReference>
<sequence>MCYLFWFLSLILMMLESLERGDAAKWCKKNYRLDTTTKPIIIITVEKNLFSEEFLMTCFSNVTDTEDLYIELKRERQPSYRLSTSPYTRAVHKRVGKEGICYQISEIKWQILESQIKFGDNVSCCRDETLCTYVALLPFGLKEAENSNCSISEFWDEFPCQTPGFQEYPAGGGTCLLFALQFSSDWNDSRAMCRNHYSSDLIRLDSDDLEDVVDEQLAMSSDGIYIGLHDGIGSDFGWLDDNQTTPRSNWAAGEPRRDESESNCVYKSPGDWKWKSGSCDGPRAFVCQKLSAQNAGSPQMTITFPFTLKKFYVNRNHTIGCSAFTTPVRSSIIFKITAKNFTQHFHDGDSGFSNDGREFVREAGRCLLRARASLVFKPQPQMVNGMLSCCWMRQEDSMSCTSLRMERLYFESQTPVLELDMLGGVPVAHTYKKFHFICAAFVGTGGQLHMSLSYPATNLTWRIDKNGTTPVEKTEGPMTYILDDARQHELKIDKAVKSSEDPDLGLYIRGELAIEGSEHLSGANLSCSSFCPYNPALNTADKTVSAGPIKVMRKKSTLKHYIDNLPRLLFILTVILPIMAFALVAAVKSGGSMNKVRRCDEIKQANTLDSFTTATCKCKITMPKQIPAGIADAIIYAVQKRDCLYDTKTPAYRNRNKVELAWKGVADEVHRDVSYCKSIWASLRATFNRNLAKTTSDPNGKPPKWAFYQQMFFLKDYVWRGQMSETLPSPSQTHSEPPIETKLEYDTTETLPSPSQTHSEPPIETKLEYDTTETLPSPSQTHSEPPIETKLEYDTTETLPSHSQTHSEPPIETKLEYDTTETLPSPSQTHSEPPIETKLEYDTTEGADESVDSPESIESCDSQALEPQLLQDEEGVANPMRMEPGHVPVPPSSKVFLATAPRGPGPAGASPARSPASPASPGSSWTETGKGRKRRAKDPVEQEILRFVQRKARTLNVVRANEEESLTAFGHLLPFYRQLPPLKQIQFLHHMSGYLMELYAECCPQEN</sequence>
<dbReference type="SMART" id="SM00034">
    <property type="entry name" value="CLECT"/>
    <property type="match status" value="1"/>
</dbReference>
<dbReference type="PROSITE" id="PS50041">
    <property type="entry name" value="C_TYPE_LECTIN_2"/>
    <property type="match status" value="1"/>
</dbReference>
<evidence type="ECO:0000259" key="6">
    <source>
        <dbReference type="PROSITE" id="PS51029"/>
    </source>
</evidence>
<feature type="transmembrane region" description="Helical" evidence="3">
    <location>
        <begin position="568"/>
        <end position="587"/>
    </location>
</feature>
<keyword evidence="3" id="KW-1133">Transmembrane helix</keyword>
<evidence type="ECO:0000256" key="3">
    <source>
        <dbReference type="SAM" id="Phobius"/>
    </source>
</evidence>
<dbReference type="PROSITE" id="PS00615">
    <property type="entry name" value="C_TYPE_LECTIN_1"/>
    <property type="match status" value="1"/>
</dbReference>
<evidence type="ECO:0000256" key="1">
    <source>
        <dbReference type="ARBA" id="ARBA00023157"/>
    </source>
</evidence>
<feature type="domain" description="C-type lectin" evidence="5">
    <location>
        <begin position="171"/>
        <end position="288"/>
    </location>
</feature>
<keyword evidence="3" id="KW-0812">Transmembrane</keyword>
<evidence type="ECO:0000256" key="2">
    <source>
        <dbReference type="SAM" id="MobiDB-lite"/>
    </source>
</evidence>
<accession>A0AAE1DPX1</accession>
<gene>
    <name evidence="7" type="ORF">RRG08_067033</name>
</gene>
<proteinExistence type="predicted"/>
<dbReference type="Pfam" id="PF00059">
    <property type="entry name" value="Lectin_C"/>
    <property type="match status" value="1"/>
</dbReference>
<dbReference type="InterPro" id="IPR039353">
    <property type="entry name" value="TF_Adf1"/>
</dbReference>
<dbReference type="InterPro" id="IPR001304">
    <property type="entry name" value="C-type_lectin-like"/>
</dbReference>
<feature type="region of interest" description="Disordered" evidence="2">
    <location>
        <begin position="896"/>
        <end position="940"/>
    </location>
</feature>
<dbReference type="PROSITE" id="PS51029">
    <property type="entry name" value="MADF"/>
    <property type="match status" value="1"/>
</dbReference>
<keyword evidence="8" id="KW-1185">Reference proteome</keyword>
<protein>
    <recommendedName>
        <fullName evidence="9">C-type lectin domain-containing protein</fullName>
    </recommendedName>
</protein>
<evidence type="ECO:0000256" key="4">
    <source>
        <dbReference type="SAM" id="SignalP"/>
    </source>
</evidence>
<feature type="compositionally biased region" description="Polar residues" evidence="2">
    <location>
        <begin position="820"/>
        <end position="831"/>
    </location>
</feature>
<organism evidence="7 8">
    <name type="scientific">Elysia crispata</name>
    <name type="common">lettuce slug</name>
    <dbReference type="NCBI Taxonomy" id="231223"/>
    <lineage>
        <taxon>Eukaryota</taxon>
        <taxon>Metazoa</taxon>
        <taxon>Spiralia</taxon>
        <taxon>Lophotrochozoa</taxon>
        <taxon>Mollusca</taxon>
        <taxon>Gastropoda</taxon>
        <taxon>Heterobranchia</taxon>
        <taxon>Euthyneura</taxon>
        <taxon>Panpulmonata</taxon>
        <taxon>Sacoglossa</taxon>
        <taxon>Placobranchoidea</taxon>
        <taxon>Plakobranchidae</taxon>
        <taxon>Elysia</taxon>
    </lineage>
</organism>
<dbReference type="EMBL" id="JAWDGP010002930">
    <property type="protein sequence ID" value="KAK3778529.1"/>
    <property type="molecule type" value="Genomic_DNA"/>
</dbReference>
<evidence type="ECO:0000259" key="5">
    <source>
        <dbReference type="PROSITE" id="PS50041"/>
    </source>
</evidence>
<evidence type="ECO:0000313" key="8">
    <source>
        <dbReference type="Proteomes" id="UP001283361"/>
    </source>
</evidence>
<dbReference type="Proteomes" id="UP001283361">
    <property type="component" value="Unassembled WGS sequence"/>
</dbReference>
<keyword evidence="4" id="KW-0732">Signal</keyword>
<dbReference type="PANTHER" id="PTHR12243:SF67">
    <property type="entry name" value="COREPRESSOR OF PANGOLIN, ISOFORM A-RELATED"/>
    <property type="match status" value="1"/>
</dbReference>
<dbReference type="PANTHER" id="PTHR12243">
    <property type="entry name" value="MADF DOMAIN TRANSCRIPTION FACTOR"/>
    <property type="match status" value="1"/>
</dbReference>
<feature type="region of interest" description="Disordered" evidence="2">
    <location>
        <begin position="794"/>
        <end position="871"/>
    </location>
</feature>
<reference evidence="7" key="1">
    <citation type="journal article" date="2023" name="G3 (Bethesda)">
        <title>A reference genome for the long-term kleptoplast-retaining sea slug Elysia crispata morphotype clarki.</title>
        <authorList>
            <person name="Eastman K.E."/>
            <person name="Pendleton A.L."/>
            <person name="Shaikh M.A."/>
            <person name="Suttiyut T."/>
            <person name="Ogas R."/>
            <person name="Tomko P."/>
            <person name="Gavelis G."/>
            <person name="Widhalm J.R."/>
            <person name="Wisecaver J.H."/>
        </authorList>
    </citation>
    <scope>NUCLEOTIDE SEQUENCE</scope>
    <source>
        <strain evidence="7">ECLA1</strain>
    </source>
</reference>
<dbReference type="Gene3D" id="3.10.100.10">
    <property type="entry name" value="Mannose-Binding Protein A, subunit A"/>
    <property type="match status" value="1"/>
</dbReference>
<dbReference type="InterPro" id="IPR018378">
    <property type="entry name" value="C-type_lectin_CS"/>
</dbReference>
<dbReference type="InterPro" id="IPR016186">
    <property type="entry name" value="C-type_lectin-like/link_sf"/>
</dbReference>
<name>A0AAE1DPX1_9GAST</name>
<dbReference type="InterPro" id="IPR016187">
    <property type="entry name" value="CTDL_fold"/>
</dbReference>
<feature type="compositionally biased region" description="Low complexity" evidence="2">
    <location>
        <begin position="907"/>
        <end position="924"/>
    </location>
</feature>
<feature type="domain" description="MADF" evidence="6">
    <location>
        <begin position="633"/>
        <end position="719"/>
    </location>
</feature>
<keyword evidence="1" id="KW-1015">Disulfide bond</keyword>
<dbReference type="Pfam" id="PF10545">
    <property type="entry name" value="MADF_DNA_bdg"/>
    <property type="match status" value="1"/>
</dbReference>
<keyword evidence="3" id="KW-0472">Membrane</keyword>
<dbReference type="AlphaFoldDB" id="A0AAE1DPX1"/>
<feature type="compositionally biased region" description="Acidic residues" evidence="2">
    <location>
        <begin position="842"/>
        <end position="852"/>
    </location>
</feature>
<evidence type="ECO:0008006" key="9">
    <source>
        <dbReference type="Google" id="ProtNLM"/>
    </source>
</evidence>